<evidence type="ECO:0008006" key="6">
    <source>
        <dbReference type="Google" id="ProtNLM"/>
    </source>
</evidence>
<keyword evidence="1" id="KW-0175">Coiled coil</keyword>
<organism evidence="4 5">
    <name type="scientific">Thermodesulfitimonas autotrophica</name>
    <dbReference type="NCBI Taxonomy" id="1894989"/>
    <lineage>
        <taxon>Bacteria</taxon>
        <taxon>Bacillati</taxon>
        <taxon>Bacillota</taxon>
        <taxon>Clostridia</taxon>
        <taxon>Thermoanaerobacterales</taxon>
        <taxon>Thermoanaerobacteraceae</taxon>
        <taxon>Thermodesulfitimonas</taxon>
    </lineage>
</organism>
<accession>A0A3N5B1W1</accession>
<sequence>MRGKIKPSTIIAVITVVVFALYIAATAWALTTPQVTEIFGLKAEVRTQPERCVKLTWEVAVSNFLGPRGQVIVWRQEKGGKKERIATLDAPDQRTSMSYTDKDPPYNTEVTYIVQGWGVGGSPEVSTTVDTTKEETRETVPRENKESASPGSKFDERLKAYEEQADWPERLAGNLVIAIPNYIMKVIGLYDPAELIFQVRLQKVPPWRIPDLPSPADATVLHVFRPGTVENGEPKGEFGVVALYYSILSQYVPVWLVLALVIIALAAWWSAVNPSSKLTWREYLTGFLLAAFLARYGIELLSFVFDANWSVVKAFEAMVSNKLGDSFLSTFYNEETKSLGSAILACVAVLSVGVLNWQYTMRKVCIGLLLGLLPLVAVVSIPPGNRRALGIWLRELLSNIFLQTGHAAVFSFLVLLIHASNNQLAAGAMLAGDPTEFWVKLAALVALPGMASLVRRVIGAESIGSGFLGGAGAVLGLGTLLAMGRMLGTSSRGAGSLASLPSQFVGGALKGVGAFALGSVGAVAGSMVTGAAGMGPGAGLMAGAFLGAKGADLAAGAGGTLYDAGKSLSSFAGNVKEQGFSGALEGLSLYDPQMAFHAGQRMLGDNILGRTAGAAMAGGSWLAGRVNPEKAAEARAARESFASLQRELESSRSSLQEMRPDVEAARASHDYAKNLWGPQSVNLREMEAQLEELDAQRAVKEQEFLEAAQAVEESPVWRRREAVEQMAESYRSYDQAERAYSRQETAIESGKQQYQESIKNLQSTEAQYAAQRLRVAELEKKLQSDPAFKQLAKLQGIKTSGGLETRWR</sequence>
<evidence type="ECO:0000256" key="3">
    <source>
        <dbReference type="SAM" id="Phobius"/>
    </source>
</evidence>
<reference evidence="4 5" key="1">
    <citation type="submission" date="2018-11" db="EMBL/GenBank/DDBJ databases">
        <title>Genomic Encyclopedia of Type Strains, Phase IV (KMG-IV): sequencing the most valuable type-strain genomes for metagenomic binning, comparative biology and taxonomic classification.</title>
        <authorList>
            <person name="Goeker M."/>
        </authorList>
    </citation>
    <scope>NUCLEOTIDE SEQUENCE [LARGE SCALE GENOMIC DNA]</scope>
    <source>
        <strain evidence="4 5">DSM 102936</strain>
    </source>
</reference>
<feature type="transmembrane region" description="Helical" evidence="3">
    <location>
        <begin position="283"/>
        <end position="305"/>
    </location>
</feature>
<protein>
    <recommendedName>
        <fullName evidence="6">TrbL/VirB6 plasmid conjugal transfer protein</fullName>
    </recommendedName>
</protein>
<evidence type="ECO:0000256" key="2">
    <source>
        <dbReference type="SAM" id="MobiDB-lite"/>
    </source>
</evidence>
<dbReference type="EMBL" id="RKRE01000001">
    <property type="protein sequence ID" value="RPF49610.1"/>
    <property type="molecule type" value="Genomic_DNA"/>
</dbReference>
<feature type="transmembrane region" description="Helical" evidence="3">
    <location>
        <begin position="464"/>
        <end position="483"/>
    </location>
</feature>
<feature type="transmembrane region" description="Helical" evidence="3">
    <location>
        <begin position="252"/>
        <end position="271"/>
    </location>
</feature>
<name>A0A3N5B1W1_9THEO</name>
<feature type="coiled-coil region" evidence="1">
    <location>
        <begin position="733"/>
        <end position="781"/>
    </location>
</feature>
<gene>
    <name evidence="4" type="ORF">EDD75_0429</name>
</gene>
<comment type="caution">
    <text evidence="4">The sequence shown here is derived from an EMBL/GenBank/DDBJ whole genome shotgun (WGS) entry which is preliminary data.</text>
</comment>
<keyword evidence="3" id="KW-0812">Transmembrane</keyword>
<evidence type="ECO:0000256" key="1">
    <source>
        <dbReference type="SAM" id="Coils"/>
    </source>
</evidence>
<keyword evidence="5" id="KW-1185">Reference proteome</keyword>
<feature type="transmembrane region" description="Helical" evidence="3">
    <location>
        <begin position="396"/>
        <end position="417"/>
    </location>
</feature>
<feature type="transmembrane region" description="Helical" evidence="3">
    <location>
        <begin position="437"/>
        <end position="458"/>
    </location>
</feature>
<proteinExistence type="predicted"/>
<feature type="transmembrane region" description="Helical" evidence="3">
    <location>
        <begin position="338"/>
        <end position="357"/>
    </location>
</feature>
<dbReference type="AlphaFoldDB" id="A0A3N5B1W1"/>
<feature type="region of interest" description="Disordered" evidence="2">
    <location>
        <begin position="123"/>
        <end position="154"/>
    </location>
</feature>
<evidence type="ECO:0000313" key="4">
    <source>
        <dbReference type="EMBL" id="RPF49610.1"/>
    </source>
</evidence>
<feature type="compositionally biased region" description="Basic and acidic residues" evidence="2">
    <location>
        <begin position="131"/>
        <end position="146"/>
    </location>
</feature>
<dbReference type="Proteomes" id="UP000282654">
    <property type="component" value="Unassembled WGS sequence"/>
</dbReference>
<feature type="transmembrane region" description="Helical" evidence="3">
    <location>
        <begin position="364"/>
        <end position="384"/>
    </location>
</feature>
<keyword evidence="3" id="KW-1133">Transmembrane helix</keyword>
<evidence type="ECO:0000313" key="5">
    <source>
        <dbReference type="Proteomes" id="UP000282654"/>
    </source>
</evidence>
<keyword evidence="3" id="KW-0472">Membrane</keyword>